<evidence type="ECO:0000313" key="2">
    <source>
        <dbReference type="Proteomes" id="UP001168877"/>
    </source>
</evidence>
<reference evidence="1" key="1">
    <citation type="journal article" date="2022" name="Plant J.">
        <title>Strategies of tolerance reflected in two North American maple genomes.</title>
        <authorList>
            <person name="McEvoy S.L."/>
            <person name="Sezen U.U."/>
            <person name="Trouern-Trend A."/>
            <person name="McMahon S.M."/>
            <person name="Schaberg P.G."/>
            <person name="Yang J."/>
            <person name="Wegrzyn J.L."/>
            <person name="Swenson N.G."/>
        </authorList>
    </citation>
    <scope>NUCLEOTIDE SEQUENCE</scope>
    <source>
        <strain evidence="1">NS2018</strain>
    </source>
</reference>
<proteinExistence type="predicted"/>
<dbReference type="EMBL" id="JAUESC010000003">
    <property type="protein sequence ID" value="KAK0601622.1"/>
    <property type="molecule type" value="Genomic_DNA"/>
</dbReference>
<protein>
    <submittedName>
        <fullName evidence="1">Uncharacterized protein</fullName>
    </submittedName>
</protein>
<organism evidence="1 2">
    <name type="scientific">Acer saccharum</name>
    <name type="common">Sugar maple</name>
    <dbReference type="NCBI Taxonomy" id="4024"/>
    <lineage>
        <taxon>Eukaryota</taxon>
        <taxon>Viridiplantae</taxon>
        <taxon>Streptophyta</taxon>
        <taxon>Embryophyta</taxon>
        <taxon>Tracheophyta</taxon>
        <taxon>Spermatophyta</taxon>
        <taxon>Magnoliopsida</taxon>
        <taxon>eudicotyledons</taxon>
        <taxon>Gunneridae</taxon>
        <taxon>Pentapetalae</taxon>
        <taxon>rosids</taxon>
        <taxon>malvids</taxon>
        <taxon>Sapindales</taxon>
        <taxon>Sapindaceae</taxon>
        <taxon>Hippocastanoideae</taxon>
        <taxon>Acereae</taxon>
        <taxon>Acer</taxon>
    </lineage>
</organism>
<evidence type="ECO:0000313" key="1">
    <source>
        <dbReference type="EMBL" id="KAK0601622.1"/>
    </source>
</evidence>
<comment type="caution">
    <text evidence="1">The sequence shown here is derived from an EMBL/GenBank/DDBJ whole genome shotgun (WGS) entry which is preliminary data.</text>
</comment>
<keyword evidence="2" id="KW-1185">Reference proteome</keyword>
<gene>
    <name evidence="1" type="ORF">LWI29_025890</name>
</gene>
<sequence length="187" mass="21241">MKNIFFIIRSTQEREWGDLGAVALGFVYDYDVVAGKQAERAKGMDKISHISHPQDEPTTPDVGVRASYNVPIGTWPIPAPESNDEDEDDDRGTLRDLIMRECASRTTGTVGGVRRVVDGARRTDLIDLLRCVSLYHLIKLLLLTILLLHKLWFPHQLLDLRLQPFQLFDPLSRLQLNVLLDALVRLE</sequence>
<accession>A0AA39T532</accession>
<reference evidence="1" key="2">
    <citation type="submission" date="2023-06" db="EMBL/GenBank/DDBJ databases">
        <authorList>
            <person name="Swenson N.G."/>
            <person name="Wegrzyn J.L."/>
            <person name="Mcevoy S.L."/>
        </authorList>
    </citation>
    <scope>NUCLEOTIDE SEQUENCE</scope>
    <source>
        <strain evidence="1">NS2018</strain>
        <tissue evidence="1">Leaf</tissue>
    </source>
</reference>
<name>A0AA39T532_ACESA</name>
<dbReference type="AlphaFoldDB" id="A0AA39T532"/>
<dbReference type="Proteomes" id="UP001168877">
    <property type="component" value="Unassembled WGS sequence"/>
</dbReference>